<dbReference type="InterPro" id="IPR010461">
    <property type="entry name" value="ComK"/>
</dbReference>
<evidence type="ECO:0000313" key="1">
    <source>
        <dbReference type="EMBL" id="BBK21990.1"/>
    </source>
</evidence>
<reference evidence="2" key="1">
    <citation type="submission" date="2019-05" db="EMBL/GenBank/DDBJ databases">
        <title>Complete genome sequencing of Absiella argi strain JCM 30884.</title>
        <authorList>
            <person name="Sakamoto M."/>
            <person name="Murakami T."/>
            <person name="Mori H."/>
        </authorList>
    </citation>
    <scope>NUCLEOTIDE SEQUENCE [LARGE SCALE GENOMIC DNA]</scope>
    <source>
        <strain evidence="2">JCM 30884</strain>
    </source>
</reference>
<protein>
    <recommendedName>
        <fullName evidence="3">Competence protein ComK</fullName>
    </recommendedName>
</protein>
<name>A0A6N4TG79_9FIRM</name>
<dbReference type="AlphaFoldDB" id="A0A6N4TG79"/>
<dbReference type="Proteomes" id="UP000464754">
    <property type="component" value="Chromosome"/>
</dbReference>
<keyword evidence="2" id="KW-1185">Reference proteome</keyword>
<gene>
    <name evidence="1" type="ORF">Aargi30884_08930</name>
</gene>
<dbReference type="GO" id="GO:0030420">
    <property type="term" value="P:establishment of competence for transformation"/>
    <property type="evidence" value="ECO:0007669"/>
    <property type="project" value="InterPro"/>
</dbReference>
<dbReference type="EMBL" id="AP019695">
    <property type="protein sequence ID" value="BBK21990.1"/>
    <property type="molecule type" value="Genomic_DNA"/>
</dbReference>
<dbReference type="Pfam" id="PF06338">
    <property type="entry name" value="ComK"/>
    <property type="match status" value="1"/>
</dbReference>
<organism evidence="1 2">
    <name type="scientific">Amedibacterium intestinale</name>
    <dbReference type="NCBI Taxonomy" id="2583452"/>
    <lineage>
        <taxon>Bacteria</taxon>
        <taxon>Bacillati</taxon>
        <taxon>Bacillota</taxon>
        <taxon>Erysipelotrichia</taxon>
        <taxon>Erysipelotrichales</taxon>
        <taxon>Erysipelotrichaceae</taxon>
        <taxon>Amedibacterium</taxon>
    </lineage>
</organism>
<dbReference type="KEGG" id="aarg:Aargi30884_08930"/>
<proteinExistence type="predicted"/>
<dbReference type="RefSeq" id="WP_157964947.1">
    <property type="nucleotide sequence ID" value="NZ_AP019711.1"/>
</dbReference>
<evidence type="ECO:0008006" key="3">
    <source>
        <dbReference type="Google" id="ProtNLM"/>
    </source>
</evidence>
<accession>A0A6N4TG79</accession>
<sequence length="137" mass="16275">MIYAILDQRDEGKILREDHVVFWKQGSIHFLETWCLQHGSTLRGRLEASRYILHSHQRVPVLISEATKDLMFPCKALSSKENVWINYRGVFSYTEEDKQIVFEFLNGEKIKVDTSMHCVKRSMLLCEKYMEYLYAYT</sequence>
<evidence type="ECO:0000313" key="2">
    <source>
        <dbReference type="Proteomes" id="UP000464754"/>
    </source>
</evidence>